<keyword evidence="1" id="KW-0812">Transmembrane</keyword>
<evidence type="ECO:0000313" key="3">
    <source>
        <dbReference type="Proteomes" id="UP001595377"/>
    </source>
</evidence>
<dbReference type="RefSeq" id="WP_257313646.1">
    <property type="nucleotide sequence ID" value="NZ_JANFDG010000004.1"/>
</dbReference>
<organism evidence="2 3">
    <name type="scientific">Shinella pollutisoli</name>
    <dbReference type="NCBI Taxonomy" id="2250594"/>
    <lineage>
        <taxon>Bacteria</taxon>
        <taxon>Pseudomonadati</taxon>
        <taxon>Pseudomonadota</taxon>
        <taxon>Alphaproteobacteria</taxon>
        <taxon>Hyphomicrobiales</taxon>
        <taxon>Rhizobiaceae</taxon>
        <taxon>Shinella</taxon>
    </lineage>
</organism>
<protein>
    <submittedName>
        <fullName evidence="2">TIGR02588 family protein</fullName>
    </submittedName>
</protein>
<dbReference type="InterPro" id="IPR013417">
    <property type="entry name" value="CHP02588"/>
</dbReference>
<comment type="caution">
    <text evidence="2">The sequence shown here is derived from an EMBL/GenBank/DDBJ whole genome shotgun (WGS) entry which is preliminary data.</text>
</comment>
<evidence type="ECO:0000256" key="1">
    <source>
        <dbReference type="SAM" id="Phobius"/>
    </source>
</evidence>
<reference evidence="3" key="1">
    <citation type="journal article" date="2019" name="Int. J. Syst. Evol. Microbiol.">
        <title>The Global Catalogue of Microorganisms (GCM) 10K type strain sequencing project: providing services to taxonomists for standard genome sequencing and annotation.</title>
        <authorList>
            <consortium name="The Broad Institute Genomics Platform"/>
            <consortium name="The Broad Institute Genome Sequencing Center for Infectious Disease"/>
            <person name="Wu L."/>
            <person name="Ma J."/>
        </authorList>
    </citation>
    <scope>NUCLEOTIDE SEQUENCE [LARGE SCALE GENOMIC DNA]</scope>
    <source>
        <strain evidence="3">KCTC 52677</strain>
    </source>
</reference>
<feature type="transmembrane region" description="Helical" evidence="1">
    <location>
        <begin position="20"/>
        <end position="39"/>
    </location>
</feature>
<dbReference type="EMBL" id="JBHRSP010000017">
    <property type="protein sequence ID" value="MFC3073700.1"/>
    <property type="molecule type" value="Genomic_DNA"/>
</dbReference>
<accession>A0ABV7DH94</accession>
<dbReference type="Proteomes" id="UP001595377">
    <property type="component" value="Unassembled WGS sequence"/>
</dbReference>
<keyword evidence="3" id="KW-1185">Reference proteome</keyword>
<proteinExistence type="predicted"/>
<sequence length="132" mass="13703">MTRSSRSGSVESAEAHWVEWLAGGVSALLVAALLGWLAWDALQYRQDPPAFTVDVVSVTPESGGWRVAFEVRNTASTAAAGVEVRGTLSGGESADVTFDYVAARSGEKGALFFRGDPRAGGLALAVAGYADP</sequence>
<keyword evidence="1" id="KW-0472">Membrane</keyword>
<evidence type="ECO:0000313" key="2">
    <source>
        <dbReference type="EMBL" id="MFC3073700.1"/>
    </source>
</evidence>
<dbReference type="NCBIfam" id="TIGR02588">
    <property type="entry name" value="TIGR02588 family protein"/>
    <property type="match status" value="1"/>
</dbReference>
<gene>
    <name evidence="2" type="ORF">ACFOHH_11365</name>
</gene>
<name>A0ABV7DH94_9HYPH</name>
<keyword evidence="1" id="KW-1133">Transmembrane helix</keyword>